<dbReference type="SUPFAM" id="SSF53383">
    <property type="entry name" value="PLP-dependent transferases"/>
    <property type="match status" value="2"/>
</dbReference>
<comment type="similarity">
    <text evidence="2">Belongs to the class-I pyridoxal-phosphate-dependent aminotransferase family.</text>
</comment>
<dbReference type="Proteomes" id="UP000299102">
    <property type="component" value="Unassembled WGS sequence"/>
</dbReference>
<evidence type="ECO:0000313" key="10">
    <source>
        <dbReference type="EMBL" id="GBP83498.1"/>
    </source>
</evidence>
<dbReference type="Gene3D" id="3.90.1150.10">
    <property type="entry name" value="Aspartate Aminotransferase, domain 1"/>
    <property type="match status" value="2"/>
</dbReference>
<dbReference type="PROSITE" id="PS00105">
    <property type="entry name" value="AA_TRANSFER_CLASS_1"/>
    <property type="match status" value="1"/>
</dbReference>
<evidence type="ECO:0000256" key="8">
    <source>
        <dbReference type="RuleBase" id="RU000480"/>
    </source>
</evidence>
<dbReference type="EMBL" id="BGZK01001624">
    <property type="protein sequence ID" value="GBP83498.1"/>
    <property type="molecule type" value="Genomic_DNA"/>
</dbReference>
<dbReference type="InterPro" id="IPR015422">
    <property type="entry name" value="PyrdxlP-dep_Trfase_small"/>
</dbReference>
<dbReference type="AlphaFoldDB" id="A0A4C1Z6J0"/>
<dbReference type="Pfam" id="PF00155">
    <property type="entry name" value="Aminotran_1_2"/>
    <property type="match status" value="2"/>
</dbReference>
<comment type="miscellaneous">
    <text evidence="8">In eukaryotes there are cytoplasmic, mitochondrial and chloroplastic isozymes.</text>
</comment>
<dbReference type="EC" id="2.6.1.1" evidence="8"/>
<dbReference type="InterPro" id="IPR004838">
    <property type="entry name" value="NHTrfase_class1_PyrdxlP-BS"/>
</dbReference>
<comment type="catalytic activity">
    <reaction evidence="7 8">
        <text>L-aspartate + 2-oxoglutarate = oxaloacetate + L-glutamate</text>
        <dbReference type="Rhea" id="RHEA:21824"/>
        <dbReference type="ChEBI" id="CHEBI:16452"/>
        <dbReference type="ChEBI" id="CHEBI:16810"/>
        <dbReference type="ChEBI" id="CHEBI:29985"/>
        <dbReference type="ChEBI" id="CHEBI:29991"/>
        <dbReference type="EC" id="2.6.1.1"/>
    </reaction>
</comment>
<dbReference type="Gene3D" id="3.40.640.10">
    <property type="entry name" value="Type I PLP-dependent aspartate aminotransferase-like (Major domain)"/>
    <property type="match status" value="1"/>
</dbReference>
<evidence type="ECO:0000256" key="6">
    <source>
        <dbReference type="ARBA" id="ARBA00022898"/>
    </source>
</evidence>
<dbReference type="PANTHER" id="PTHR11879:SF22">
    <property type="entry name" value="ASPARTATE AMINOTRANSFERASE, MITOCHONDRIAL"/>
    <property type="match status" value="1"/>
</dbReference>
<keyword evidence="11" id="KW-1185">Reference proteome</keyword>
<dbReference type="CDD" id="cd00609">
    <property type="entry name" value="AAT_like"/>
    <property type="match status" value="1"/>
</dbReference>
<evidence type="ECO:0000256" key="1">
    <source>
        <dbReference type="ARBA" id="ARBA00001933"/>
    </source>
</evidence>
<dbReference type="PRINTS" id="PR00799">
    <property type="entry name" value="TRANSAMINASE"/>
</dbReference>
<dbReference type="GO" id="GO:0006533">
    <property type="term" value="P:L-aspartate catabolic process"/>
    <property type="evidence" value="ECO:0007669"/>
    <property type="project" value="TreeGrafter"/>
</dbReference>
<accession>A0A4C1Z6J0</accession>
<evidence type="ECO:0000256" key="5">
    <source>
        <dbReference type="ARBA" id="ARBA00022679"/>
    </source>
</evidence>
<name>A0A4C1Z6J0_EUMVA</name>
<evidence type="ECO:0000256" key="4">
    <source>
        <dbReference type="ARBA" id="ARBA00022576"/>
    </source>
</evidence>
<dbReference type="FunFam" id="3.90.1150.10:FF:000001">
    <property type="entry name" value="Aspartate aminotransferase"/>
    <property type="match status" value="1"/>
</dbReference>
<dbReference type="InterPro" id="IPR015424">
    <property type="entry name" value="PyrdxlP-dep_Trfase"/>
</dbReference>
<dbReference type="FunFam" id="3.40.640.10:FF:000015">
    <property type="entry name" value="Aspartate aminotransferase"/>
    <property type="match status" value="1"/>
</dbReference>
<dbReference type="GO" id="GO:0030170">
    <property type="term" value="F:pyridoxal phosphate binding"/>
    <property type="evidence" value="ECO:0007669"/>
    <property type="project" value="InterPro"/>
</dbReference>
<proteinExistence type="inferred from homology"/>
<evidence type="ECO:0000256" key="7">
    <source>
        <dbReference type="ARBA" id="ARBA00049185"/>
    </source>
</evidence>
<dbReference type="GO" id="GO:0004069">
    <property type="term" value="F:L-aspartate:2-oxoglutarate aminotransferase activity"/>
    <property type="evidence" value="ECO:0007669"/>
    <property type="project" value="UniProtKB-EC"/>
</dbReference>
<reference evidence="10 11" key="1">
    <citation type="journal article" date="2019" name="Commun. Biol.">
        <title>The bagworm genome reveals a unique fibroin gene that provides high tensile strength.</title>
        <authorList>
            <person name="Kono N."/>
            <person name="Nakamura H."/>
            <person name="Ohtoshi R."/>
            <person name="Tomita M."/>
            <person name="Numata K."/>
            <person name="Arakawa K."/>
        </authorList>
    </citation>
    <scope>NUCLEOTIDE SEQUENCE [LARGE SCALE GENOMIC DNA]</scope>
</reference>
<comment type="cofactor">
    <cofactor evidence="1">
        <name>pyridoxal 5'-phosphate</name>
        <dbReference type="ChEBI" id="CHEBI:597326"/>
    </cofactor>
</comment>
<feature type="domain" description="Aminotransferase class I/classII large" evidence="9">
    <location>
        <begin position="409"/>
        <end position="493"/>
    </location>
</feature>
<keyword evidence="4 8" id="KW-0032">Aminotransferase</keyword>
<dbReference type="InterPro" id="IPR015421">
    <property type="entry name" value="PyrdxlP-dep_Trfase_major"/>
</dbReference>
<keyword evidence="6" id="KW-0663">Pyridoxal phosphate</keyword>
<comment type="subunit">
    <text evidence="3 8">Homodimer.</text>
</comment>
<sequence>MAAAFKKLSVHVLKHNNVEALIGTAVRANSTWWSNVEMGPPDVILGITEAYRKDTSPKKVNLGVGAYRDDEGKPYILPSVRKAEDIIHKKALNHEYAPIGGEAAYCDAVAKLAFGEDSPVFKNKSNCTVQTLSGTGALRLGLEFITKHYAKTKEIWMPAPTWGNHPQICNTLNLPHKKYRYFDPKTNGFDLQGALEDISKIPEGSIILLHACAHNPTGVDPKQNEWMQLSQVIKDRKLFPFFDMAYQGFATGDVDNDAFAIRHFVKDGHQVMLAQSFAKNMGLYGERAGALTFLCGDSDSAAKVMSQVKIMIRTMYSNPPLHGARLVLEILANPELKKQCFAHADIESFIWKELAVNPYFIPTFDSSSGTVPDFDPDLTLGSELSLFSIPVQVLEINSDMRNINVTKVLADVKHMADRIISMRKGLRSGIEGAGNPHQWQHITDQIGMFCFTGLKPDQVEKLTKDFHIYLTKDGRISVAGISSKNVDYVAEAIHKVTS</sequence>
<evidence type="ECO:0000256" key="2">
    <source>
        <dbReference type="ARBA" id="ARBA00007441"/>
    </source>
</evidence>
<evidence type="ECO:0000259" key="9">
    <source>
        <dbReference type="Pfam" id="PF00155"/>
    </source>
</evidence>
<comment type="caution">
    <text evidence="10">The sequence shown here is derived from an EMBL/GenBank/DDBJ whole genome shotgun (WGS) entry which is preliminary data.</text>
</comment>
<gene>
    <name evidence="10" type="primary">GOT2</name>
    <name evidence="10" type="ORF">EVAR_86662_1</name>
</gene>
<protein>
    <recommendedName>
        <fullName evidence="8">Aspartate aminotransferase</fullName>
        <ecNumber evidence="8">2.6.1.1</ecNumber>
    </recommendedName>
</protein>
<evidence type="ECO:0000313" key="11">
    <source>
        <dbReference type="Proteomes" id="UP000299102"/>
    </source>
</evidence>
<dbReference type="OrthoDB" id="6752799at2759"/>
<dbReference type="GO" id="GO:0005739">
    <property type="term" value="C:mitochondrion"/>
    <property type="evidence" value="ECO:0007669"/>
    <property type="project" value="TreeGrafter"/>
</dbReference>
<feature type="domain" description="Aminotransferase class I/classII large" evidence="9">
    <location>
        <begin position="58"/>
        <end position="342"/>
    </location>
</feature>
<evidence type="ECO:0000256" key="3">
    <source>
        <dbReference type="ARBA" id="ARBA00011738"/>
    </source>
</evidence>
<keyword evidence="5 8" id="KW-0808">Transferase</keyword>
<organism evidence="10 11">
    <name type="scientific">Eumeta variegata</name>
    <name type="common">Bagworm moth</name>
    <name type="synonym">Eumeta japonica</name>
    <dbReference type="NCBI Taxonomy" id="151549"/>
    <lineage>
        <taxon>Eukaryota</taxon>
        <taxon>Metazoa</taxon>
        <taxon>Ecdysozoa</taxon>
        <taxon>Arthropoda</taxon>
        <taxon>Hexapoda</taxon>
        <taxon>Insecta</taxon>
        <taxon>Pterygota</taxon>
        <taxon>Neoptera</taxon>
        <taxon>Endopterygota</taxon>
        <taxon>Lepidoptera</taxon>
        <taxon>Glossata</taxon>
        <taxon>Ditrysia</taxon>
        <taxon>Tineoidea</taxon>
        <taxon>Psychidae</taxon>
        <taxon>Oiketicinae</taxon>
        <taxon>Eumeta</taxon>
    </lineage>
</organism>
<dbReference type="InterPro" id="IPR004839">
    <property type="entry name" value="Aminotransferase_I/II_large"/>
</dbReference>
<dbReference type="PANTHER" id="PTHR11879">
    <property type="entry name" value="ASPARTATE AMINOTRANSFERASE"/>
    <property type="match status" value="1"/>
</dbReference>
<dbReference type="InterPro" id="IPR000796">
    <property type="entry name" value="Asp_trans"/>
</dbReference>
<dbReference type="STRING" id="151549.A0A4C1Z6J0"/>